<dbReference type="Proteomes" id="UP001151532">
    <property type="component" value="Chromosome 13"/>
</dbReference>
<dbReference type="AlphaFoldDB" id="A0A9Q0WAI3"/>
<reference evidence="1" key="1">
    <citation type="submission" date="2022-11" db="EMBL/GenBank/DDBJ databases">
        <authorList>
            <person name="Hyden B.L."/>
            <person name="Feng K."/>
            <person name="Yates T."/>
            <person name="Jawdy S."/>
            <person name="Smart L.B."/>
            <person name="Muchero W."/>
        </authorList>
    </citation>
    <scope>NUCLEOTIDE SEQUENCE</scope>
    <source>
        <tissue evidence="1">Shoot tip</tissue>
    </source>
</reference>
<reference evidence="1" key="2">
    <citation type="journal article" date="2023" name="Int. J. Mol. Sci.">
        <title>De Novo Assembly and Annotation of 11 Diverse Shrub Willow (Salix) Genomes Reveals Novel Gene Organization in Sex-Linked Regions.</title>
        <authorList>
            <person name="Hyden B."/>
            <person name="Feng K."/>
            <person name="Yates T.B."/>
            <person name="Jawdy S."/>
            <person name="Cereghino C."/>
            <person name="Smart L.B."/>
            <person name="Muchero W."/>
        </authorList>
    </citation>
    <scope>NUCLEOTIDE SEQUENCE</scope>
    <source>
        <tissue evidence="1">Shoot tip</tissue>
    </source>
</reference>
<accession>A0A9Q0WAI3</accession>
<proteinExistence type="predicted"/>
<keyword evidence="2" id="KW-1185">Reference proteome</keyword>
<name>A0A9Q0WAI3_SALPP</name>
<organism evidence="1 2">
    <name type="scientific">Salix purpurea</name>
    <name type="common">Purple osier willow</name>
    <dbReference type="NCBI Taxonomy" id="77065"/>
    <lineage>
        <taxon>Eukaryota</taxon>
        <taxon>Viridiplantae</taxon>
        <taxon>Streptophyta</taxon>
        <taxon>Embryophyta</taxon>
        <taxon>Tracheophyta</taxon>
        <taxon>Spermatophyta</taxon>
        <taxon>Magnoliopsida</taxon>
        <taxon>eudicotyledons</taxon>
        <taxon>Gunneridae</taxon>
        <taxon>Pentapetalae</taxon>
        <taxon>rosids</taxon>
        <taxon>fabids</taxon>
        <taxon>Malpighiales</taxon>
        <taxon>Salicaceae</taxon>
        <taxon>Saliceae</taxon>
        <taxon>Salix</taxon>
    </lineage>
</organism>
<evidence type="ECO:0000313" key="1">
    <source>
        <dbReference type="EMBL" id="KAJ6763624.1"/>
    </source>
</evidence>
<dbReference type="PANTHER" id="PTHR38353:SF2">
    <property type="entry name" value="TROPOMYOSIN"/>
    <property type="match status" value="1"/>
</dbReference>
<dbReference type="EMBL" id="JAPFFK010000005">
    <property type="protein sequence ID" value="KAJ6763624.1"/>
    <property type="molecule type" value="Genomic_DNA"/>
</dbReference>
<evidence type="ECO:0000313" key="2">
    <source>
        <dbReference type="Proteomes" id="UP001151532"/>
    </source>
</evidence>
<dbReference type="OrthoDB" id="1933536at2759"/>
<sequence>MQTLELIKQERVNLSARLVEKSAYYTKVADDINSKLQQQQDWVNTHRISGEMGEHGLVLLAKFVFLSLMCKQH</sequence>
<gene>
    <name evidence="1" type="ORF">OIU79_024215</name>
</gene>
<dbReference type="PANTHER" id="PTHR38353">
    <property type="entry name" value="TROPOMYOSIN"/>
    <property type="match status" value="1"/>
</dbReference>
<protein>
    <submittedName>
        <fullName evidence="1">TROPOMYOSIN</fullName>
    </submittedName>
</protein>
<comment type="caution">
    <text evidence="1">The sequence shown here is derived from an EMBL/GenBank/DDBJ whole genome shotgun (WGS) entry which is preliminary data.</text>
</comment>